<dbReference type="AlphaFoldDB" id="A0A6N6K3N4"/>
<dbReference type="EMBL" id="QRDC01000013">
    <property type="protein sequence ID" value="KAA1276935.1"/>
    <property type="molecule type" value="Genomic_DNA"/>
</dbReference>
<gene>
    <name evidence="1" type="ORF">DXF85_16480</name>
</gene>
<proteinExistence type="predicted"/>
<dbReference type="RefSeq" id="WP_149692056.1">
    <property type="nucleotide sequence ID" value="NZ_QRDC01000013.1"/>
</dbReference>
<protein>
    <submittedName>
        <fullName evidence="1">Uncharacterized protein</fullName>
    </submittedName>
</protein>
<reference evidence="1 2" key="1">
    <citation type="submission" date="2018-08" db="EMBL/GenBank/DDBJ databases">
        <title>Complete genomic analysis of a Citrobacter pasteurii isolated from cockles (Cerastoderma edule) containing a new chromosomic qnrB allele.</title>
        <authorList>
            <person name="Rodrigues A."/>
            <person name="Baptista T."/>
            <person name="Quesada A."/>
            <person name="Campos M.J."/>
        </authorList>
    </citation>
    <scope>NUCLEOTIDE SEQUENCE [LARGE SCALE GENOMIC DNA]</scope>
    <source>
        <strain evidence="1 2">BA18</strain>
    </source>
</reference>
<evidence type="ECO:0000313" key="2">
    <source>
        <dbReference type="Proteomes" id="UP000468420"/>
    </source>
</evidence>
<organism evidence="1 2">
    <name type="scientific">Citrobacter pasteurii</name>
    <dbReference type="NCBI Taxonomy" id="1563222"/>
    <lineage>
        <taxon>Bacteria</taxon>
        <taxon>Pseudomonadati</taxon>
        <taxon>Pseudomonadota</taxon>
        <taxon>Gammaproteobacteria</taxon>
        <taxon>Enterobacterales</taxon>
        <taxon>Enterobacteriaceae</taxon>
        <taxon>Citrobacter</taxon>
    </lineage>
</organism>
<name>A0A6N6K3N4_9ENTR</name>
<dbReference type="Proteomes" id="UP000468420">
    <property type="component" value="Unassembled WGS sequence"/>
</dbReference>
<evidence type="ECO:0000313" key="1">
    <source>
        <dbReference type="EMBL" id="KAA1276935.1"/>
    </source>
</evidence>
<comment type="caution">
    <text evidence="1">The sequence shown here is derived from an EMBL/GenBank/DDBJ whole genome shotgun (WGS) entry which is preliminary data.</text>
</comment>
<accession>A0A6N6K3N4</accession>
<sequence length="89" mass="10112">MTDTSIRNLSDDMNDISGVVFAIDYKKSMEMRLELAMSSIQKFKALAEFDSQASIRLAEWGRYYSAINPEMMNGNYEGAYKIELPADRG</sequence>